<evidence type="ECO:0000313" key="1">
    <source>
        <dbReference type="EMBL" id="MBB6164655.1"/>
    </source>
</evidence>
<dbReference type="Proteomes" id="UP000547879">
    <property type="component" value="Unassembled WGS sequence"/>
</dbReference>
<keyword evidence="2" id="KW-1185">Reference proteome</keyword>
<evidence type="ECO:0008006" key="3">
    <source>
        <dbReference type="Google" id="ProtNLM"/>
    </source>
</evidence>
<dbReference type="RefSeq" id="WP_183995344.1">
    <property type="nucleotide sequence ID" value="NZ_BMHW01000005.1"/>
</dbReference>
<comment type="caution">
    <text evidence="1">The sequence shown here is derived from an EMBL/GenBank/DDBJ whole genome shotgun (WGS) entry which is preliminary data.</text>
</comment>
<reference evidence="1 2" key="1">
    <citation type="submission" date="2020-08" db="EMBL/GenBank/DDBJ databases">
        <title>Genomic Encyclopedia of Type Strains, Phase IV (KMG-IV): sequencing the most valuable type-strain genomes for metagenomic binning, comparative biology and taxonomic classification.</title>
        <authorList>
            <person name="Goeker M."/>
        </authorList>
    </citation>
    <scope>NUCLEOTIDE SEQUENCE [LARGE SCALE GENOMIC DNA]</scope>
    <source>
        <strain evidence="1 2">DSM 100734</strain>
    </source>
</reference>
<protein>
    <recommendedName>
        <fullName evidence="3">DUF1488 domain-containing protein</fullName>
    </recommendedName>
</protein>
<name>A0A7W9Y9S2_9HYPH</name>
<organism evidence="1 2">
    <name type="scientific">Rhizobium wenxiniae</name>
    <dbReference type="NCBI Taxonomy" id="1737357"/>
    <lineage>
        <taxon>Bacteria</taxon>
        <taxon>Pseudomonadati</taxon>
        <taxon>Pseudomonadota</taxon>
        <taxon>Alphaproteobacteria</taxon>
        <taxon>Hyphomicrobiales</taxon>
        <taxon>Rhizobiaceae</taxon>
        <taxon>Rhizobium/Agrobacterium group</taxon>
        <taxon>Rhizobium</taxon>
    </lineage>
</organism>
<gene>
    <name evidence="1" type="ORF">HNQ72_004500</name>
</gene>
<dbReference type="AlphaFoldDB" id="A0A7W9Y9S2"/>
<proteinExistence type="predicted"/>
<evidence type="ECO:0000313" key="2">
    <source>
        <dbReference type="Proteomes" id="UP000547879"/>
    </source>
</evidence>
<dbReference type="EMBL" id="JACHEG010000006">
    <property type="protein sequence ID" value="MBB6164655.1"/>
    <property type="molecule type" value="Genomic_DNA"/>
</dbReference>
<accession>A0A7W9Y9S2</accession>
<sequence>MQETEIRLCEPAPFIYFENGQIAVTDGSTVWLVIVTCEAMRVTAPPPEKSLRRLVRYAEFYRDLAAAAIRRGDDVDGKVWVRESDVIAARQSHGVRGQNIHTLDRV</sequence>